<organism evidence="10 11">
    <name type="scientific">Exaiptasia diaphana</name>
    <name type="common">Tropical sea anemone</name>
    <name type="synonym">Aiptasia pulchella</name>
    <dbReference type="NCBI Taxonomy" id="2652724"/>
    <lineage>
        <taxon>Eukaryota</taxon>
        <taxon>Metazoa</taxon>
        <taxon>Cnidaria</taxon>
        <taxon>Anthozoa</taxon>
        <taxon>Hexacorallia</taxon>
        <taxon>Actiniaria</taxon>
        <taxon>Aiptasiidae</taxon>
        <taxon>Exaiptasia</taxon>
    </lineage>
</organism>
<dbReference type="OrthoDB" id="5987936at2759"/>
<reference evidence="10" key="1">
    <citation type="submission" date="2022-11" db="UniProtKB">
        <authorList>
            <consortium name="EnsemblMetazoa"/>
        </authorList>
    </citation>
    <scope>IDENTIFICATION</scope>
</reference>
<proteinExistence type="predicted"/>
<evidence type="ECO:0000256" key="6">
    <source>
        <dbReference type="ARBA" id="ARBA00023170"/>
    </source>
</evidence>
<keyword evidence="2 8" id="KW-0812">Transmembrane</keyword>
<evidence type="ECO:0000256" key="8">
    <source>
        <dbReference type="SAM" id="Phobius"/>
    </source>
</evidence>
<evidence type="ECO:0000256" key="2">
    <source>
        <dbReference type="ARBA" id="ARBA00022692"/>
    </source>
</evidence>
<dbReference type="Proteomes" id="UP000887567">
    <property type="component" value="Unplaced"/>
</dbReference>
<dbReference type="GeneID" id="110235438"/>
<feature type="transmembrane region" description="Helical" evidence="8">
    <location>
        <begin position="24"/>
        <end position="50"/>
    </location>
</feature>
<feature type="transmembrane region" description="Helical" evidence="8">
    <location>
        <begin position="104"/>
        <end position="125"/>
    </location>
</feature>
<dbReference type="EnsemblMetazoa" id="XM_021040901.2">
    <property type="protein sequence ID" value="XP_020896560.1"/>
    <property type="gene ID" value="LOC110235438"/>
</dbReference>
<feature type="transmembrane region" description="Helical" evidence="8">
    <location>
        <begin position="62"/>
        <end position="84"/>
    </location>
</feature>
<dbReference type="InterPro" id="IPR017452">
    <property type="entry name" value="GPCR_Rhodpsn_7TM"/>
</dbReference>
<feature type="transmembrane region" description="Helical" evidence="8">
    <location>
        <begin position="284"/>
        <end position="303"/>
    </location>
</feature>
<keyword evidence="3 8" id="KW-1133">Transmembrane helix</keyword>
<feature type="transmembrane region" description="Helical" evidence="8">
    <location>
        <begin position="188"/>
        <end position="214"/>
    </location>
</feature>
<evidence type="ECO:0000256" key="1">
    <source>
        <dbReference type="ARBA" id="ARBA00004141"/>
    </source>
</evidence>
<evidence type="ECO:0000313" key="10">
    <source>
        <dbReference type="EnsemblMetazoa" id="XP_020896560.1"/>
    </source>
</evidence>
<protein>
    <recommendedName>
        <fullName evidence="9">G-protein coupled receptors family 1 profile domain-containing protein</fullName>
    </recommendedName>
</protein>
<feature type="domain" description="G-protein coupled receptors family 1 profile" evidence="9">
    <location>
        <begin position="41"/>
        <end position="300"/>
    </location>
</feature>
<name>A0A913WZI6_EXADI</name>
<accession>A0A913WZI6</accession>
<feature type="transmembrane region" description="Helical" evidence="8">
    <location>
        <begin position="240"/>
        <end position="264"/>
    </location>
</feature>
<sequence>MEFHENSNSTNSSSTSFSLYSDNILIFTVVFSIQFVFAVVENLLIVWIVYKDKRLKTTTNYLVANMAVSDVLAAVCVFPLRLIWINFDKKWLVGGIIGQLLCKLSNFTAELSLTVSVYSCFFIAIDRYYAVAHPIKKPFQPKIKFIIALTWILSSFFKAPIFYFYDIIVEDNQKICLVSSNISSSFSVYFYVNNVLTFGVTIIVVTIIYVLIVYKLHKHKVPGFQNNSTIRRKELQNRKVLKLSVTIVALFYISWGSRSIIAILNDTGNFDHLSQEANFNLMSISFFMLYMSLVYNFFVYLFFNSVYRQNFKDMITKCCFSDTISNIMEYSLRQSSSGNREKVSESGVVQMKNIQERCSI</sequence>
<evidence type="ECO:0000256" key="5">
    <source>
        <dbReference type="ARBA" id="ARBA00023136"/>
    </source>
</evidence>
<dbReference type="OMA" id="MEFHENS"/>
<dbReference type="PANTHER" id="PTHR45695">
    <property type="entry name" value="LEUCOKININ RECEPTOR-RELATED"/>
    <property type="match status" value="1"/>
</dbReference>
<keyword evidence="7" id="KW-0807">Transducer</keyword>
<dbReference type="InterPro" id="IPR000276">
    <property type="entry name" value="GPCR_Rhodpsn"/>
</dbReference>
<evidence type="ECO:0000313" key="11">
    <source>
        <dbReference type="Proteomes" id="UP000887567"/>
    </source>
</evidence>
<keyword evidence="6" id="KW-0675">Receptor</keyword>
<evidence type="ECO:0000256" key="7">
    <source>
        <dbReference type="ARBA" id="ARBA00023224"/>
    </source>
</evidence>
<dbReference type="PRINTS" id="PR00237">
    <property type="entry name" value="GPCRRHODOPSN"/>
</dbReference>
<dbReference type="SMART" id="SM01381">
    <property type="entry name" value="7TM_GPCR_Srsx"/>
    <property type="match status" value="1"/>
</dbReference>
<evidence type="ECO:0000259" key="9">
    <source>
        <dbReference type="PROSITE" id="PS50262"/>
    </source>
</evidence>
<keyword evidence="5 8" id="KW-0472">Membrane</keyword>
<dbReference type="GO" id="GO:0004930">
    <property type="term" value="F:G protein-coupled receptor activity"/>
    <property type="evidence" value="ECO:0007669"/>
    <property type="project" value="UniProtKB-KW"/>
</dbReference>
<dbReference type="CDD" id="cd00637">
    <property type="entry name" value="7tm_classA_rhodopsin-like"/>
    <property type="match status" value="1"/>
</dbReference>
<evidence type="ECO:0000256" key="3">
    <source>
        <dbReference type="ARBA" id="ARBA00022989"/>
    </source>
</evidence>
<keyword evidence="4" id="KW-0297">G-protein coupled receptor</keyword>
<dbReference type="Gene3D" id="1.20.1070.10">
    <property type="entry name" value="Rhodopsin 7-helix transmembrane proteins"/>
    <property type="match status" value="1"/>
</dbReference>
<evidence type="ECO:0000256" key="4">
    <source>
        <dbReference type="ARBA" id="ARBA00023040"/>
    </source>
</evidence>
<dbReference type="Pfam" id="PF00001">
    <property type="entry name" value="7tm_1"/>
    <property type="match status" value="1"/>
</dbReference>
<dbReference type="SUPFAM" id="SSF81321">
    <property type="entry name" value="Family A G protein-coupled receptor-like"/>
    <property type="match status" value="1"/>
</dbReference>
<feature type="transmembrane region" description="Helical" evidence="8">
    <location>
        <begin position="145"/>
        <end position="168"/>
    </location>
</feature>
<dbReference type="KEGG" id="epa:110235438"/>
<dbReference type="GO" id="GO:0005886">
    <property type="term" value="C:plasma membrane"/>
    <property type="evidence" value="ECO:0007669"/>
    <property type="project" value="TreeGrafter"/>
</dbReference>
<dbReference type="AlphaFoldDB" id="A0A913WZI6"/>
<keyword evidence="11" id="KW-1185">Reference proteome</keyword>
<comment type="subcellular location">
    <subcellularLocation>
        <location evidence="1">Membrane</location>
        <topology evidence="1">Multi-pass membrane protein</topology>
    </subcellularLocation>
</comment>
<dbReference type="RefSeq" id="XP_020896560.1">
    <property type="nucleotide sequence ID" value="XM_021040901.2"/>
</dbReference>
<dbReference type="PROSITE" id="PS50262">
    <property type="entry name" value="G_PROTEIN_RECEP_F1_2"/>
    <property type="match status" value="1"/>
</dbReference>
<dbReference type="PANTHER" id="PTHR45695:SF9">
    <property type="entry name" value="LEUCOKININ RECEPTOR"/>
    <property type="match status" value="1"/>
</dbReference>